<evidence type="ECO:0000313" key="13">
    <source>
        <dbReference type="WBParaSite" id="L893_g7234.t1"/>
    </source>
</evidence>
<dbReference type="PANTHER" id="PTHR42801">
    <property type="entry name" value="THIOREDOXIN-DEPENDENT PEROXIDE REDUCTASE"/>
    <property type="match status" value="1"/>
</dbReference>
<dbReference type="InterPro" id="IPR050924">
    <property type="entry name" value="Peroxiredoxin_BCP/PrxQ"/>
</dbReference>
<dbReference type="InterPro" id="IPR000866">
    <property type="entry name" value="AhpC/TSA"/>
</dbReference>
<proteinExistence type="inferred from homology"/>
<dbReference type="PROSITE" id="PS51352">
    <property type="entry name" value="THIOREDOXIN_2"/>
    <property type="match status" value="1"/>
</dbReference>
<dbReference type="Pfam" id="PF00578">
    <property type="entry name" value="AhpC-TSA"/>
    <property type="match status" value="1"/>
</dbReference>
<feature type="signal peptide" evidence="10">
    <location>
        <begin position="1"/>
        <end position="23"/>
    </location>
</feature>
<comment type="catalytic activity">
    <reaction evidence="9">
        <text>a hydroperoxide + [thioredoxin]-dithiol = an alcohol + [thioredoxin]-disulfide + H2O</text>
        <dbReference type="Rhea" id="RHEA:62620"/>
        <dbReference type="Rhea" id="RHEA-COMP:10698"/>
        <dbReference type="Rhea" id="RHEA-COMP:10700"/>
        <dbReference type="ChEBI" id="CHEBI:15377"/>
        <dbReference type="ChEBI" id="CHEBI:29950"/>
        <dbReference type="ChEBI" id="CHEBI:30879"/>
        <dbReference type="ChEBI" id="CHEBI:35924"/>
        <dbReference type="ChEBI" id="CHEBI:50058"/>
        <dbReference type="EC" id="1.11.1.24"/>
    </reaction>
</comment>
<keyword evidence="6" id="KW-0676">Redox-active center</keyword>
<keyword evidence="3" id="KW-0049">Antioxidant</keyword>
<dbReference type="PANTHER" id="PTHR42801:SF4">
    <property type="entry name" value="AHPC_TSA FAMILY PROTEIN"/>
    <property type="match status" value="1"/>
</dbReference>
<dbReference type="GO" id="GO:0045454">
    <property type="term" value="P:cell redox homeostasis"/>
    <property type="evidence" value="ECO:0007669"/>
    <property type="project" value="TreeGrafter"/>
</dbReference>
<keyword evidence="12" id="KW-1185">Reference proteome</keyword>
<reference evidence="13" key="1">
    <citation type="submission" date="2016-11" db="UniProtKB">
        <authorList>
            <consortium name="WormBaseParasite"/>
        </authorList>
    </citation>
    <scope>IDENTIFICATION</scope>
</reference>
<evidence type="ECO:0000256" key="5">
    <source>
        <dbReference type="ARBA" id="ARBA00023157"/>
    </source>
</evidence>
<evidence type="ECO:0000256" key="6">
    <source>
        <dbReference type="ARBA" id="ARBA00023284"/>
    </source>
</evidence>
<evidence type="ECO:0000256" key="2">
    <source>
        <dbReference type="ARBA" id="ARBA00022559"/>
    </source>
</evidence>
<evidence type="ECO:0000256" key="8">
    <source>
        <dbReference type="ARBA" id="ARBA00038489"/>
    </source>
</evidence>
<evidence type="ECO:0000256" key="4">
    <source>
        <dbReference type="ARBA" id="ARBA00023002"/>
    </source>
</evidence>
<dbReference type="SUPFAM" id="SSF52833">
    <property type="entry name" value="Thioredoxin-like"/>
    <property type="match status" value="1"/>
</dbReference>
<keyword evidence="2" id="KW-0575">Peroxidase</keyword>
<evidence type="ECO:0000256" key="9">
    <source>
        <dbReference type="ARBA" id="ARBA00049091"/>
    </source>
</evidence>
<sequence>MKHTIARFSLSLSLLMAAGGAQAALELGTPAPDFTVQAALAGKTFDFSLKEALKNGPVVLYFYPAAFTKGCTIEAHTFAEAIDEYAYFGATVIGLSADNIDTLKDFSTGPCGSKFAVGADTTGQVIKAYDAGLGTHTERAARMSYVISPEGKIVYEYTAMDPDEHVSKTLQAVRDLAAQQGTK</sequence>
<evidence type="ECO:0000259" key="11">
    <source>
        <dbReference type="PROSITE" id="PS51352"/>
    </source>
</evidence>
<comment type="similarity">
    <text evidence="8">Belongs to the peroxiredoxin family. BCP/PrxQ subfamily.</text>
</comment>
<dbReference type="GO" id="GO:0034599">
    <property type="term" value="P:cellular response to oxidative stress"/>
    <property type="evidence" value="ECO:0007669"/>
    <property type="project" value="TreeGrafter"/>
</dbReference>
<dbReference type="Gene3D" id="3.40.30.10">
    <property type="entry name" value="Glutaredoxin"/>
    <property type="match status" value="1"/>
</dbReference>
<protein>
    <recommendedName>
        <fullName evidence="1">thioredoxin-dependent peroxiredoxin</fullName>
        <ecNumber evidence="1">1.11.1.24</ecNumber>
    </recommendedName>
    <alternativeName>
        <fullName evidence="7">Thioredoxin peroxidase</fullName>
    </alternativeName>
</protein>
<dbReference type="GO" id="GO:0008379">
    <property type="term" value="F:thioredoxin peroxidase activity"/>
    <property type="evidence" value="ECO:0007669"/>
    <property type="project" value="TreeGrafter"/>
</dbReference>
<dbReference type="WBParaSite" id="L893_g7234.t1">
    <property type="protein sequence ID" value="L893_g7234.t1"/>
    <property type="gene ID" value="L893_g7234"/>
</dbReference>
<evidence type="ECO:0000256" key="10">
    <source>
        <dbReference type="SAM" id="SignalP"/>
    </source>
</evidence>
<evidence type="ECO:0000256" key="7">
    <source>
        <dbReference type="ARBA" id="ARBA00032824"/>
    </source>
</evidence>
<dbReference type="Proteomes" id="UP000095287">
    <property type="component" value="Unplaced"/>
</dbReference>
<dbReference type="GO" id="GO:0005737">
    <property type="term" value="C:cytoplasm"/>
    <property type="evidence" value="ECO:0007669"/>
    <property type="project" value="TreeGrafter"/>
</dbReference>
<organism evidence="12 13">
    <name type="scientific">Steinernema glaseri</name>
    <dbReference type="NCBI Taxonomy" id="37863"/>
    <lineage>
        <taxon>Eukaryota</taxon>
        <taxon>Metazoa</taxon>
        <taxon>Ecdysozoa</taxon>
        <taxon>Nematoda</taxon>
        <taxon>Chromadorea</taxon>
        <taxon>Rhabditida</taxon>
        <taxon>Tylenchina</taxon>
        <taxon>Panagrolaimomorpha</taxon>
        <taxon>Strongyloidoidea</taxon>
        <taxon>Steinernematidae</taxon>
        <taxon>Steinernema</taxon>
    </lineage>
</organism>
<dbReference type="CDD" id="cd03017">
    <property type="entry name" value="PRX_BCP"/>
    <property type="match status" value="1"/>
</dbReference>
<dbReference type="InterPro" id="IPR013766">
    <property type="entry name" value="Thioredoxin_domain"/>
</dbReference>
<evidence type="ECO:0000313" key="12">
    <source>
        <dbReference type="Proteomes" id="UP000095287"/>
    </source>
</evidence>
<evidence type="ECO:0000256" key="3">
    <source>
        <dbReference type="ARBA" id="ARBA00022862"/>
    </source>
</evidence>
<dbReference type="EC" id="1.11.1.24" evidence="1"/>
<feature type="chain" id="PRO_5009314824" description="thioredoxin-dependent peroxiredoxin" evidence="10">
    <location>
        <begin position="24"/>
        <end position="183"/>
    </location>
</feature>
<name>A0A1I8AM97_9BILA</name>
<dbReference type="InterPro" id="IPR036249">
    <property type="entry name" value="Thioredoxin-like_sf"/>
</dbReference>
<feature type="domain" description="Thioredoxin" evidence="11">
    <location>
        <begin position="25"/>
        <end position="178"/>
    </location>
</feature>
<keyword evidence="10" id="KW-0732">Signal</keyword>
<dbReference type="AlphaFoldDB" id="A0A1I8AM97"/>
<evidence type="ECO:0000256" key="1">
    <source>
        <dbReference type="ARBA" id="ARBA00013017"/>
    </source>
</evidence>
<keyword evidence="5" id="KW-1015">Disulfide bond</keyword>
<keyword evidence="4" id="KW-0560">Oxidoreductase</keyword>
<accession>A0A1I8AM97</accession>